<evidence type="ECO:0000259" key="6">
    <source>
        <dbReference type="Pfam" id="PF25944"/>
    </source>
</evidence>
<comment type="similarity">
    <text evidence="2">Belongs to the membrane fusion protein (MFP) (TC 8.A.1) family.</text>
</comment>
<dbReference type="NCBIfam" id="TIGR01730">
    <property type="entry name" value="RND_mfp"/>
    <property type="match status" value="1"/>
</dbReference>
<keyword evidence="3" id="KW-0175">Coiled coil</keyword>
<dbReference type="SUPFAM" id="SSF111369">
    <property type="entry name" value="HlyD-like secretion proteins"/>
    <property type="match status" value="1"/>
</dbReference>
<dbReference type="Pfam" id="PF25917">
    <property type="entry name" value="BSH_RND"/>
    <property type="match status" value="1"/>
</dbReference>
<evidence type="ECO:0000259" key="4">
    <source>
        <dbReference type="Pfam" id="PF25876"/>
    </source>
</evidence>
<dbReference type="Gene3D" id="1.10.287.470">
    <property type="entry name" value="Helix hairpin bin"/>
    <property type="match status" value="1"/>
</dbReference>
<evidence type="ECO:0000313" key="8">
    <source>
        <dbReference type="EMBL" id="TKB49165.1"/>
    </source>
</evidence>
<dbReference type="Gene3D" id="2.40.50.100">
    <property type="match status" value="1"/>
</dbReference>
<feature type="coiled-coil region" evidence="3">
    <location>
        <begin position="112"/>
        <end position="139"/>
    </location>
</feature>
<dbReference type="GO" id="GO:0005886">
    <property type="term" value="C:plasma membrane"/>
    <property type="evidence" value="ECO:0007669"/>
    <property type="project" value="UniProtKB-SubCell"/>
</dbReference>
<protein>
    <submittedName>
        <fullName evidence="8">Efflux RND transporter periplasmic adaptor subunit</fullName>
    </submittedName>
</protein>
<dbReference type="Pfam" id="PF25876">
    <property type="entry name" value="HH_MFP_RND"/>
    <property type="match status" value="1"/>
</dbReference>
<feature type="domain" description="Multidrug resistance protein MdtA-like barrel-sandwich hybrid" evidence="5">
    <location>
        <begin position="72"/>
        <end position="214"/>
    </location>
</feature>
<proteinExistence type="inferred from homology"/>
<sequence>MATQDSRYAVGRSRLAIGSTLVALSLLLGGCKPAEQQAQSAPPPPEIRFVEVKLQAIELKDQMPGRTVASFIAEVRPQVGGIILKQLFTEGALIEKGQPLYQIDPEPFEVAFRSAKSDLQKANANLATAQNRAARYERLVKQNAVSRQDFDDALANFQQAESDVAIAKAAIETARINLDYTKVTSPISGRIGRSTVTEGALVTANQASALVTVQTYDPMYVDITASSNELLAFNRGLQSGAFSREEGELSDIQLTLEDDSVYPFGGKFLFSDVNIDQTTGSFVLRLSFENPNNTLLPGMFVRATLPRGIDHKAILIPAKALSRTPRGQAQVSVINADNVVEVRPVETEEMINNQWLVTKGLNAGDRVIAEGLQFVRPGAPVANPVPYVAKAAKEQ</sequence>
<feature type="domain" description="Multidrug resistance protein MdtA-like beta-barrel" evidence="6">
    <location>
        <begin position="218"/>
        <end position="305"/>
    </location>
</feature>
<dbReference type="PROSITE" id="PS51257">
    <property type="entry name" value="PROKAR_LIPOPROTEIN"/>
    <property type="match status" value="1"/>
</dbReference>
<evidence type="ECO:0000313" key="9">
    <source>
        <dbReference type="Proteomes" id="UP000305675"/>
    </source>
</evidence>
<dbReference type="GO" id="GO:0022857">
    <property type="term" value="F:transmembrane transporter activity"/>
    <property type="evidence" value="ECO:0007669"/>
    <property type="project" value="InterPro"/>
</dbReference>
<dbReference type="Pfam" id="PF25944">
    <property type="entry name" value="Beta-barrel_RND"/>
    <property type="match status" value="1"/>
</dbReference>
<organism evidence="8 9">
    <name type="scientific">Ferrimonas aestuarii</name>
    <dbReference type="NCBI Taxonomy" id="2569539"/>
    <lineage>
        <taxon>Bacteria</taxon>
        <taxon>Pseudomonadati</taxon>
        <taxon>Pseudomonadota</taxon>
        <taxon>Gammaproteobacteria</taxon>
        <taxon>Alteromonadales</taxon>
        <taxon>Ferrimonadaceae</taxon>
        <taxon>Ferrimonas</taxon>
    </lineage>
</organism>
<dbReference type="InterPro" id="IPR006143">
    <property type="entry name" value="RND_pump_MFP"/>
</dbReference>
<dbReference type="InterPro" id="IPR058627">
    <property type="entry name" value="MdtA-like_C"/>
</dbReference>
<evidence type="ECO:0000256" key="2">
    <source>
        <dbReference type="ARBA" id="ARBA00009477"/>
    </source>
</evidence>
<dbReference type="Proteomes" id="UP000305675">
    <property type="component" value="Unassembled WGS sequence"/>
</dbReference>
<dbReference type="Gene3D" id="2.40.30.170">
    <property type="match status" value="1"/>
</dbReference>
<dbReference type="InterPro" id="IPR058624">
    <property type="entry name" value="MdtA-like_HH"/>
</dbReference>
<feature type="domain" description="Multidrug resistance protein MdtA-like C-terminal permuted SH3" evidence="7">
    <location>
        <begin position="313"/>
        <end position="373"/>
    </location>
</feature>
<dbReference type="Gene3D" id="2.40.420.20">
    <property type="match status" value="1"/>
</dbReference>
<dbReference type="InterPro" id="IPR058625">
    <property type="entry name" value="MdtA-like_BSH"/>
</dbReference>
<gene>
    <name evidence="8" type="ORF">FCL42_20900</name>
</gene>
<keyword evidence="9" id="KW-1185">Reference proteome</keyword>
<dbReference type="AlphaFoldDB" id="A0A4U1BES3"/>
<dbReference type="InterPro" id="IPR058626">
    <property type="entry name" value="MdtA-like_b-barrel"/>
</dbReference>
<feature type="domain" description="Multidrug resistance protein MdtA-like alpha-helical hairpin" evidence="4">
    <location>
        <begin position="113"/>
        <end position="181"/>
    </location>
</feature>
<evidence type="ECO:0000259" key="7">
    <source>
        <dbReference type="Pfam" id="PF25967"/>
    </source>
</evidence>
<reference evidence="8 9" key="1">
    <citation type="submission" date="2019-04" db="EMBL/GenBank/DDBJ databases">
        <authorList>
            <person name="Hwang J.C."/>
        </authorList>
    </citation>
    <scope>NUCLEOTIDE SEQUENCE [LARGE SCALE GENOMIC DNA]</scope>
    <source>
        <strain evidence="8 9">IMCC35002</strain>
    </source>
</reference>
<dbReference type="GO" id="GO:0046677">
    <property type="term" value="P:response to antibiotic"/>
    <property type="evidence" value="ECO:0007669"/>
    <property type="project" value="TreeGrafter"/>
</dbReference>
<dbReference type="FunFam" id="2.40.420.20:FF:000001">
    <property type="entry name" value="Efflux RND transporter periplasmic adaptor subunit"/>
    <property type="match status" value="1"/>
</dbReference>
<name>A0A4U1BES3_9GAMM</name>
<comment type="caution">
    <text evidence="8">The sequence shown here is derived from an EMBL/GenBank/DDBJ whole genome shotgun (WGS) entry which is preliminary data.</text>
</comment>
<dbReference type="Pfam" id="PF25967">
    <property type="entry name" value="RND-MFP_C"/>
    <property type="match status" value="1"/>
</dbReference>
<dbReference type="PANTHER" id="PTHR30158">
    <property type="entry name" value="ACRA/E-RELATED COMPONENT OF DRUG EFFLUX TRANSPORTER"/>
    <property type="match status" value="1"/>
</dbReference>
<evidence type="ECO:0000256" key="1">
    <source>
        <dbReference type="ARBA" id="ARBA00004519"/>
    </source>
</evidence>
<dbReference type="RefSeq" id="WP_136865363.1">
    <property type="nucleotide sequence ID" value="NZ_SWCJ01000028.1"/>
</dbReference>
<evidence type="ECO:0000259" key="5">
    <source>
        <dbReference type="Pfam" id="PF25917"/>
    </source>
</evidence>
<dbReference type="EMBL" id="SWCJ01000028">
    <property type="protein sequence ID" value="TKB49165.1"/>
    <property type="molecule type" value="Genomic_DNA"/>
</dbReference>
<comment type="subcellular location">
    <subcellularLocation>
        <location evidence="1">Cell inner membrane</location>
        <topology evidence="1">Lipid-anchor</topology>
    </subcellularLocation>
</comment>
<evidence type="ECO:0000256" key="3">
    <source>
        <dbReference type="SAM" id="Coils"/>
    </source>
</evidence>
<dbReference type="OrthoDB" id="9800613at2"/>
<accession>A0A4U1BES3</accession>
<dbReference type="PANTHER" id="PTHR30158:SF3">
    <property type="entry name" value="MULTIDRUG EFFLUX PUMP SUBUNIT ACRA-RELATED"/>
    <property type="match status" value="1"/>
</dbReference>